<gene>
    <name evidence="8 9 10 11 12" type="primary">LOC106806812</name>
</gene>
<evidence type="ECO:0000313" key="11">
    <source>
        <dbReference type="RefSeq" id="XP_014664398.1"/>
    </source>
</evidence>
<dbReference type="RefSeq" id="XP_014664396.1">
    <property type="nucleotide sequence ID" value="XM_014808910.1"/>
</dbReference>
<evidence type="ECO:0000256" key="1">
    <source>
        <dbReference type="ARBA" id="ARBA00004141"/>
    </source>
</evidence>
<sequence length="150" mass="17038">MQAAGLVNPNTSWLNSRGAWLFYILIITVGHLILLSFPFLSVAAVWTLTNTIHNIVTFTVLHTLKGTPWMTADQGKSRLQTHWEQIDCGTQFTSTRKFFTAVPVAVFILASFYTKYDTVHFFVNSLSLLFVLLPKLPQFHGVRLFGINKY</sequence>
<evidence type="ECO:0000256" key="3">
    <source>
        <dbReference type="ARBA" id="ARBA00022692"/>
    </source>
</evidence>
<feature type="transmembrane region" description="Helical" evidence="6">
    <location>
        <begin position="20"/>
        <end position="46"/>
    </location>
</feature>
<name>A0ABM1DWS7_PRICU</name>
<dbReference type="PIRSF" id="PIRSF018147">
    <property type="entry name" value="ORMDL"/>
    <property type="match status" value="1"/>
</dbReference>
<evidence type="ECO:0000313" key="10">
    <source>
        <dbReference type="RefSeq" id="XP_014664397.1"/>
    </source>
</evidence>
<evidence type="ECO:0000313" key="9">
    <source>
        <dbReference type="RefSeq" id="XP_014664396.1"/>
    </source>
</evidence>
<evidence type="ECO:0000256" key="5">
    <source>
        <dbReference type="ARBA" id="ARBA00023136"/>
    </source>
</evidence>
<dbReference type="InterPro" id="IPR007203">
    <property type="entry name" value="ORMDL"/>
</dbReference>
<evidence type="ECO:0000313" key="7">
    <source>
        <dbReference type="Proteomes" id="UP000695022"/>
    </source>
</evidence>
<dbReference type="PANTHER" id="PTHR12665">
    <property type="entry name" value="ORMDL PROTEINS"/>
    <property type="match status" value="1"/>
</dbReference>
<dbReference type="Pfam" id="PF04061">
    <property type="entry name" value="ORMDL"/>
    <property type="match status" value="1"/>
</dbReference>
<evidence type="ECO:0000313" key="8">
    <source>
        <dbReference type="RefSeq" id="XP_014664395.1"/>
    </source>
</evidence>
<accession>A0ABM1DWS7</accession>
<keyword evidence="7" id="KW-1185">Reference proteome</keyword>
<keyword evidence="5 6" id="KW-0472">Membrane</keyword>
<keyword evidence="4 6" id="KW-1133">Transmembrane helix</keyword>
<dbReference type="RefSeq" id="XP_014664400.1">
    <property type="nucleotide sequence ID" value="XM_014808914.1"/>
</dbReference>
<reference evidence="8 9" key="1">
    <citation type="submission" date="2025-05" db="UniProtKB">
        <authorList>
            <consortium name="RefSeq"/>
        </authorList>
    </citation>
    <scope>IDENTIFICATION</scope>
</reference>
<keyword evidence="3 6" id="KW-0812">Transmembrane</keyword>
<protein>
    <submittedName>
        <fullName evidence="8 9">ORM1-like protein 2</fullName>
    </submittedName>
</protein>
<dbReference type="RefSeq" id="XP_014664398.1">
    <property type="nucleotide sequence ID" value="XM_014808912.1"/>
</dbReference>
<evidence type="ECO:0000256" key="4">
    <source>
        <dbReference type="ARBA" id="ARBA00022989"/>
    </source>
</evidence>
<dbReference type="RefSeq" id="XP_014664395.1">
    <property type="nucleotide sequence ID" value="XM_014808909.1"/>
</dbReference>
<comment type="similarity">
    <text evidence="2">Belongs to the ORM family.</text>
</comment>
<dbReference type="Proteomes" id="UP000695022">
    <property type="component" value="Unplaced"/>
</dbReference>
<evidence type="ECO:0000313" key="12">
    <source>
        <dbReference type="RefSeq" id="XP_014664400.1"/>
    </source>
</evidence>
<evidence type="ECO:0000256" key="6">
    <source>
        <dbReference type="SAM" id="Phobius"/>
    </source>
</evidence>
<evidence type="ECO:0000256" key="2">
    <source>
        <dbReference type="ARBA" id="ARBA00007649"/>
    </source>
</evidence>
<organism evidence="7 11">
    <name type="scientific">Priapulus caudatus</name>
    <name type="common">Priapulid worm</name>
    <dbReference type="NCBI Taxonomy" id="37621"/>
    <lineage>
        <taxon>Eukaryota</taxon>
        <taxon>Metazoa</taxon>
        <taxon>Ecdysozoa</taxon>
        <taxon>Scalidophora</taxon>
        <taxon>Priapulida</taxon>
        <taxon>Priapulimorpha</taxon>
        <taxon>Priapulimorphida</taxon>
        <taxon>Priapulidae</taxon>
        <taxon>Priapulus</taxon>
    </lineage>
</organism>
<dbReference type="GeneID" id="106806812"/>
<dbReference type="RefSeq" id="XP_014664397.1">
    <property type="nucleotide sequence ID" value="XM_014808911.1"/>
</dbReference>
<comment type="subcellular location">
    <subcellularLocation>
        <location evidence="1">Membrane</location>
        <topology evidence="1">Multi-pass membrane protein</topology>
    </subcellularLocation>
</comment>
<proteinExistence type="inferred from homology"/>
<feature type="transmembrane region" description="Helical" evidence="6">
    <location>
        <begin position="98"/>
        <end position="113"/>
    </location>
</feature>